<protein>
    <submittedName>
        <fullName evidence="3">ABC transporter substrate-binding protein</fullName>
    </submittedName>
</protein>
<dbReference type="PANTHER" id="PTHR30535:SF34">
    <property type="entry name" value="MOLYBDATE-BINDING PROTEIN MOLA"/>
    <property type="match status" value="1"/>
</dbReference>
<dbReference type="AlphaFoldDB" id="A0A9D2TMV7"/>
<sequence>MQGRLEELTDTAGAGGVTIAALFPTLGGGVTYAYGSQSMATPLIERTGATNIYGDQDERVFEVTAEDIVERNPDVILALYPGGEEQQFVDAVNDLPGIGTTTAGREQNVLPLLLNFADPPTPLALDGLEMLTTYLEALT</sequence>
<organism evidence="3 4">
    <name type="scientific">Candidatus Corynebacterium faecigallinarum</name>
    <dbReference type="NCBI Taxonomy" id="2838528"/>
    <lineage>
        <taxon>Bacteria</taxon>
        <taxon>Bacillati</taxon>
        <taxon>Actinomycetota</taxon>
        <taxon>Actinomycetes</taxon>
        <taxon>Mycobacteriales</taxon>
        <taxon>Corynebacteriaceae</taxon>
        <taxon>Corynebacterium</taxon>
    </lineage>
</organism>
<evidence type="ECO:0000256" key="1">
    <source>
        <dbReference type="ARBA" id="ARBA00008814"/>
    </source>
</evidence>
<evidence type="ECO:0000313" key="4">
    <source>
        <dbReference type="Proteomes" id="UP000823858"/>
    </source>
</evidence>
<dbReference type="Pfam" id="PF01497">
    <property type="entry name" value="Peripla_BP_2"/>
    <property type="match status" value="1"/>
</dbReference>
<gene>
    <name evidence="3" type="ORF">H9751_00175</name>
</gene>
<comment type="similarity">
    <text evidence="1">Belongs to the bacterial solute-binding protein 8 family.</text>
</comment>
<feature type="domain" description="Fe/B12 periplasmic-binding" evidence="2">
    <location>
        <begin position="1"/>
        <end position="139"/>
    </location>
</feature>
<dbReference type="Proteomes" id="UP000823858">
    <property type="component" value="Unassembled WGS sequence"/>
</dbReference>
<evidence type="ECO:0000313" key="3">
    <source>
        <dbReference type="EMBL" id="HJC83981.1"/>
    </source>
</evidence>
<dbReference type="EMBL" id="DWVP01000001">
    <property type="protein sequence ID" value="HJC83981.1"/>
    <property type="molecule type" value="Genomic_DNA"/>
</dbReference>
<comment type="caution">
    <text evidence="3">The sequence shown here is derived from an EMBL/GenBank/DDBJ whole genome shotgun (WGS) entry which is preliminary data.</text>
</comment>
<reference evidence="3" key="1">
    <citation type="journal article" date="2021" name="PeerJ">
        <title>Extensive microbial diversity within the chicken gut microbiome revealed by metagenomics and culture.</title>
        <authorList>
            <person name="Gilroy R."/>
            <person name="Ravi A."/>
            <person name="Getino M."/>
            <person name="Pursley I."/>
            <person name="Horton D.L."/>
            <person name="Alikhan N.F."/>
            <person name="Baker D."/>
            <person name="Gharbi K."/>
            <person name="Hall N."/>
            <person name="Watson M."/>
            <person name="Adriaenssens E.M."/>
            <person name="Foster-Nyarko E."/>
            <person name="Jarju S."/>
            <person name="Secka A."/>
            <person name="Antonio M."/>
            <person name="Oren A."/>
            <person name="Chaudhuri R.R."/>
            <person name="La Ragione R."/>
            <person name="Hildebrand F."/>
            <person name="Pallen M.J."/>
        </authorList>
    </citation>
    <scope>NUCLEOTIDE SEQUENCE</scope>
    <source>
        <strain evidence="3">ChiHjej13B12-4958</strain>
    </source>
</reference>
<name>A0A9D2TMV7_9CORY</name>
<dbReference type="PANTHER" id="PTHR30535">
    <property type="entry name" value="VITAMIN B12-BINDING PROTEIN"/>
    <property type="match status" value="1"/>
</dbReference>
<accession>A0A9D2TMV7</accession>
<proteinExistence type="inferred from homology"/>
<dbReference type="SUPFAM" id="SSF53807">
    <property type="entry name" value="Helical backbone' metal receptor"/>
    <property type="match status" value="1"/>
</dbReference>
<dbReference type="InterPro" id="IPR050902">
    <property type="entry name" value="ABC_Transporter_SBP"/>
</dbReference>
<evidence type="ECO:0000259" key="2">
    <source>
        <dbReference type="PROSITE" id="PS50983"/>
    </source>
</evidence>
<dbReference type="PROSITE" id="PS50983">
    <property type="entry name" value="FE_B12_PBP"/>
    <property type="match status" value="1"/>
</dbReference>
<dbReference type="Gene3D" id="3.40.50.1980">
    <property type="entry name" value="Nitrogenase molybdenum iron protein domain"/>
    <property type="match status" value="1"/>
</dbReference>
<dbReference type="InterPro" id="IPR002491">
    <property type="entry name" value="ABC_transptr_periplasmic_BD"/>
</dbReference>
<reference evidence="3" key="2">
    <citation type="submission" date="2021-04" db="EMBL/GenBank/DDBJ databases">
        <authorList>
            <person name="Gilroy R."/>
        </authorList>
    </citation>
    <scope>NUCLEOTIDE SEQUENCE</scope>
    <source>
        <strain evidence="3">ChiHjej13B12-4958</strain>
    </source>
</reference>